<evidence type="ECO:0000256" key="2">
    <source>
        <dbReference type="SAM" id="Phobius"/>
    </source>
</evidence>
<dbReference type="PANTHER" id="PTHR36716:SF2">
    <property type="entry name" value="F3H9.20 PROTEIN"/>
    <property type="match status" value="1"/>
</dbReference>
<sequence length="263" mass="27458">MRHMAAFTTVATANKRKQHLCSAADTEAEAQAPPPAAAGTPGREVYQGHYGPWSIEPEDVAEVWSYRIGLSATVAAFLAAAAISSTAGDSSSSSEAATAAAAWALNPLVALGAVGMGVSLVQIHIYMTPVKRTLQALWALGVAGAGYLLLSHPEQPLPLLVAQQPWSVWLVGPAAAAVTGVAIKEGICYGKAEAAGLALTLPLLCLAHLSGRAPEQLEQLLLLAVCGAASVFAVRKYTQPIKDDIGDKSVFVYMKQMSQQQQQ</sequence>
<dbReference type="PANTHER" id="PTHR36716">
    <property type="entry name" value="F3H9.20 PROTEIN"/>
    <property type="match status" value="1"/>
</dbReference>
<dbReference type="GO" id="GO:0009507">
    <property type="term" value="C:chloroplast"/>
    <property type="evidence" value="ECO:0007669"/>
    <property type="project" value="TreeGrafter"/>
</dbReference>
<keyword evidence="2" id="KW-0472">Membrane</keyword>
<dbReference type="Proteomes" id="UP000256970">
    <property type="component" value="Unassembled WGS sequence"/>
</dbReference>
<dbReference type="Pfam" id="PF10063">
    <property type="entry name" value="DUF2301"/>
    <property type="match status" value="1"/>
</dbReference>
<feature type="transmembrane region" description="Helical" evidence="2">
    <location>
        <begin position="133"/>
        <end position="150"/>
    </location>
</feature>
<dbReference type="STRING" id="3088.A0A383W3E0"/>
<feature type="compositionally biased region" description="Low complexity" evidence="1">
    <location>
        <begin position="23"/>
        <end position="42"/>
    </location>
</feature>
<evidence type="ECO:0000313" key="3">
    <source>
        <dbReference type="EMBL" id="SZX71632.1"/>
    </source>
</evidence>
<feature type="transmembrane region" description="Helical" evidence="2">
    <location>
        <begin position="166"/>
        <end position="183"/>
    </location>
</feature>
<gene>
    <name evidence="3" type="ORF">BQ4739_LOCUS11762</name>
</gene>
<evidence type="ECO:0000256" key="1">
    <source>
        <dbReference type="SAM" id="MobiDB-lite"/>
    </source>
</evidence>
<evidence type="ECO:0000313" key="4">
    <source>
        <dbReference type="Proteomes" id="UP000256970"/>
    </source>
</evidence>
<feature type="transmembrane region" description="Helical" evidence="2">
    <location>
        <begin position="68"/>
        <end position="88"/>
    </location>
</feature>
<dbReference type="AlphaFoldDB" id="A0A383W3E0"/>
<protein>
    <submittedName>
        <fullName evidence="3">Uncharacterized protein</fullName>
    </submittedName>
</protein>
<reference evidence="3 4" key="1">
    <citation type="submission" date="2016-10" db="EMBL/GenBank/DDBJ databases">
        <authorList>
            <person name="Cai Z."/>
        </authorList>
    </citation>
    <scope>NUCLEOTIDE SEQUENCE [LARGE SCALE GENOMIC DNA]</scope>
</reference>
<dbReference type="InterPro" id="IPR019275">
    <property type="entry name" value="DUF2301"/>
</dbReference>
<organism evidence="3 4">
    <name type="scientific">Tetradesmus obliquus</name>
    <name type="common">Green alga</name>
    <name type="synonym">Acutodesmus obliquus</name>
    <dbReference type="NCBI Taxonomy" id="3088"/>
    <lineage>
        <taxon>Eukaryota</taxon>
        <taxon>Viridiplantae</taxon>
        <taxon>Chlorophyta</taxon>
        <taxon>core chlorophytes</taxon>
        <taxon>Chlorophyceae</taxon>
        <taxon>CS clade</taxon>
        <taxon>Sphaeropleales</taxon>
        <taxon>Scenedesmaceae</taxon>
        <taxon>Tetradesmus</taxon>
    </lineage>
</organism>
<feature type="region of interest" description="Disordered" evidence="1">
    <location>
        <begin position="22"/>
        <end position="43"/>
    </location>
</feature>
<keyword evidence="4" id="KW-1185">Reference proteome</keyword>
<keyword evidence="2" id="KW-0812">Transmembrane</keyword>
<dbReference type="EMBL" id="FNXT01001064">
    <property type="protein sequence ID" value="SZX71632.1"/>
    <property type="molecule type" value="Genomic_DNA"/>
</dbReference>
<name>A0A383W3E0_TETOB</name>
<proteinExistence type="predicted"/>
<accession>A0A383W3E0</accession>
<keyword evidence="2" id="KW-1133">Transmembrane helix</keyword>
<feature type="transmembrane region" description="Helical" evidence="2">
    <location>
        <begin position="100"/>
        <end position="121"/>
    </location>
</feature>